<dbReference type="InterPro" id="IPR050059">
    <property type="entry name" value="ATP_synthase_B_chain"/>
</dbReference>
<dbReference type="InterPro" id="IPR034679">
    <property type="entry name" value="ATP_synth_b"/>
</dbReference>
<evidence type="ECO:0000256" key="5">
    <source>
        <dbReference type="ARBA" id="ARBA00022781"/>
    </source>
</evidence>
<keyword evidence="3 12" id="KW-0138">CF(0)</keyword>
<feature type="transmembrane region" description="Helical" evidence="12">
    <location>
        <begin position="6"/>
        <end position="27"/>
    </location>
</feature>
<keyword evidence="14" id="KW-0175">Coiled coil</keyword>
<dbReference type="GO" id="GO:0012505">
    <property type="term" value="C:endomembrane system"/>
    <property type="evidence" value="ECO:0007669"/>
    <property type="project" value="UniProtKB-SubCell"/>
</dbReference>
<keyword evidence="6 12" id="KW-1133">Transmembrane helix</keyword>
<keyword evidence="9 12" id="KW-0066">ATP synthesis</keyword>
<dbReference type="GO" id="GO:0046933">
    <property type="term" value="F:proton-transporting ATP synthase activity, rotational mechanism"/>
    <property type="evidence" value="ECO:0007669"/>
    <property type="project" value="UniProtKB-UniRule"/>
</dbReference>
<evidence type="ECO:0000313" key="15">
    <source>
        <dbReference type="EMBL" id="ATS19453.1"/>
    </source>
</evidence>
<dbReference type="HAMAP" id="MF_01399">
    <property type="entry name" value="ATP_synth_bprime"/>
    <property type="match status" value="1"/>
</dbReference>
<dbReference type="InterPro" id="IPR002146">
    <property type="entry name" value="ATP_synth_b/b'su_bac/chlpt"/>
</dbReference>
<dbReference type="CDD" id="cd06503">
    <property type="entry name" value="ATP-synt_Fo_b"/>
    <property type="match status" value="1"/>
</dbReference>
<dbReference type="PANTHER" id="PTHR33445">
    <property type="entry name" value="ATP SYNTHASE SUBUNIT B', CHLOROPLASTIC"/>
    <property type="match status" value="1"/>
</dbReference>
<reference evidence="16" key="2">
    <citation type="journal article" date="2022" name="Front. Microbiol.">
        <title>Comparative Genomic Analysis Revealed Distinct Molecular Components and Organization of CO2-Concentrating Mechanism in Thermophilic Cyanobacteria.</title>
        <authorList>
            <person name="Tang J."/>
            <person name="Zhou H."/>
            <person name="Yao D."/>
            <person name="Riaz S."/>
            <person name="You D."/>
            <person name="Klepacz-Smolka A."/>
            <person name="Daroch M."/>
        </authorList>
    </citation>
    <scope>NUCLEOTIDE SEQUENCE [LARGE SCALE GENOMIC DNA]</scope>
    <source>
        <strain evidence="16">PCC 6715</strain>
    </source>
</reference>
<dbReference type="RefSeq" id="WP_099799786.1">
    <property type="nucleotide sequence ID" value="NZ_CP018092.1"/>
</dbReference>
<keyword evidence="8 12" id="KW-0472">Membrane</keyword>
<dbReference type="OrthoDB" id="426571at2"/>
<keyword evidence="5 12" id="KW-0375">Hydrogen ion transport</keyword>
<dbReference type="GO" id="GO:0046961">
    <property type="term" value="F:proton-transporting ATPase activity, rotational mechanism"/>
    <property type="evidence" value="ECO:0007669"/>
    <property type="project" value="TreeGrafter"/>
</dbReference>
<evidence type="ECO:0000256" key="4">
    <source>
        <dbReference type="ARBA" id="ARBA00022692"/>
    </source>
</evidence>
<comment type="function">
    <text evidence="12">Component of the F(0) channel, it forms part of the peripheral stalk, linking F(1) to F(0). The b'-subunit is a diverged and duplicated form of b found in plants and photosynthetic bacteria.</text>
</comment>
<proteinExistence type="inferred from homology"/>
<reference evidence="15 16" key="1">
    <citation type="submission" date="2016-11" db="EMBL/GenBank/DDBJ databases">
        <title>Complete genome sequence of thermophilic cyanobacteria strain Synechococcus sp. PCC6715.</title>
        <authorList>
            <person name="Tang J."/>
            <person name="Daroch M."/>
            <person name="Liang Y."/>
            <person name="Jiang D."/>
            <person name="Shah M."/>
        </authorList>
    </citation>
    <scope>NUCLEOTIDE SEQUENCE [LARGE SCALE GENOMIC DNA]</scope>
    <source>
        <strain evidence="15 16">PCC 6715</strain>
    </source>
</reference>
<dbReference type="HAMAP" id="MF_01398">
    <property type="entry name" value="ATP_synth_b_bprime"/>
    <property type="match status" value="1"/>
</dbReference>
<evidence type="ECO:0000256" key="11">
    <source>
        <dbReference type="ARBA" id="ARBA00037847"/>
    </source>
</evidence>
<evidence type="ECO:0000256" key="3">
    <source>
        <dbReference type="ARBA" id="ARBA00022547"/>
    </source>
</evidence>
<keyword evidence="4 12" id="KW-0812">Transmembrane</keyword>
<comment type="subcellular location">
    <subcellularLocation>
        <location evidence="12">Cellular thylakoid membrane</location>
        <topology evidence="12">Single-pass membrane protein</topology>
    </subcellularLocation>
    <subcellularLocation>
        <location evidence="11">Endomembrane system</location>
        <topology evidence="11">Single-pass membrane protein</topology>
    </subcellularLocation>
</comment>
<dbReference type="PANTHER" id="PTHR33445:SF2">
    <property type="entry name" value="ATP SYNTHASE SUBUNIT B', CHLOROPLASTIC"/>
    <property type="match status" value="1"/>
</dbReference>
<evidence type="ECO:0000256" key="6">
    <source>
        <dbReference type="ARBA" id="ARBA00022989"/>
    </source>
</evidence>
<dbReference type="EMBL" id="CP018092">
    <property type="protein sequence ID" value="ATS19453.1"/>
    <property type="molecule type" value="Genomic_DNA"/>
</dbReference>
<feature type="coiled-coil region" evidence="14">
    <location>
        <begin position="45"/>
        <end position="116"/>
    </location>
</feature>
<evidence type="ECO:0000256" key="2">
    <source>
        <dbReference type="ARBA" id="ARBA00022448"/>
    </source>
</evidence>
<comment type="subunit">
    <text evidence="12">F-type ATPases have 2 components, F(1) - the catalytic core - and F(0) - the membrane proton channel. F(1) has five subunits: alpha(3), beta(3), gamma(1), delta(1), epsilon(1). F(0) has four main subunits: a(1), b(1), b'(1) and c(10-14). The alpha and beta chains form an alternating ring which encloses part of the gamma chain. F(1) is attached to F(0) by a central stalk formed by the gamma and epsilon chains, while a peripheral stalk is formed by the delta, b and b' chains.</text>
</comment>
<keyword evidence="2 12" id="KW-0813">Transport</keyword>
<evidence type="ECO:0000256" key="9">
    <source>
        <dbReference type="ARBA" id="ARBA00023310"/>
    </source>
</evidence>
<evidence type="ECO:0000256" key="10">
    <source>
        <dbReference type="ARBA" id="ARBA00025198"/>
    </source>
</evidence>
<dbReference type="KEGG" id="slw:BRW62_01380"/>
<gene>
    <name evidence="12" type="primary">atpF2</name>
    <name evidence="12" type="synonym">atpG</name>
    <name evidence="15" type="ORF">BRW62_01380</name>
</gene>
<evidence type="ECO:0000256" key="8">
    <source>
        <dbReference type="ARBA" id="ARBA00023136"/>
    </source>
</evidence>
<name>A0A2D2Q4M5_PARLV</name>
<evidence type="ECO:0000313" key="16">
    <source>
        <dbReference type="Proteomes" id="UP000231057"/>
    </source>
</evidence>
<dbReference type="GO" id="GO:0045259">
    <property type="term" value="C:proton-transporting ATP synthase complex"/>
    <property type="evidence" value="ECO:0007669"/>
    <property type="project" value="UniProtKB-KW"/>
</dbReference>
<organism evidence="15 16">
    <name type="scientific">Parathermosynechococcus lividus PCC 6715</name>
    <dbReference type="NCBI Taxonomy" id="1917166"/>
    <lineage>
        <taxon>Bacteria</taxon>
        <taxon>Bacillati</taxon>
        <taxon>Cyanobacteriota</taxon>
        <taxon>Cyanophyceae</taxon>
        <taxon>Acaryochloridales</taxon>
        <taxon>Thermosynechococcaceae</taxon>
        <taxon>Parathermosynechococcus</taxon>
    </lineage>
</organism>
<evidence type="ECO:0000256" key="14">
    <source>
        <dbReference type="SAM" id="Coils"/>
    </source>
</evidence>
<evidence type="ECO:0000256" key="12">
    <source>
        <dbReference type="HAMAP-Rule" id="MF_01399"/>
    </source>
</evidence>
<sequence>MFDFDATLPLMAVQFLILTVILNALLYKPLGQALDNRDEYIRTNLQQAKERLQQATELANQYEQELAYTRREAQAIIEEARAEAQKIATAEIAAAQQALQAELMKAQAEIDQQKQATLQALEGQVSSLSEQLLAKLLA</sequence>
<evidence type="ECO:0000256" key="7">
    <source>
        <dbReference type="ARBA" id="ARBA00023065"/>
    </source>
</evidence>
<keyword evidence="12" id="KW-0793">Thylakoid</keyword>
<accession>A0A2D2Q4M5</accession>
<keyword evidence="7 12" id="KW-0406">Ion transport</keyword>
<evidence type="ECO:0000256" key="1">
    <source>
        <dbReference type="ARBA" id="ARBA00005513"/>
    </source>
</evidence>
<evidence type="ECO:0000256" key="13">
    <source>
        <dbReference type="RuleBase" id="RU003848"/>
    </source>
</evidence>
<dbReference type="Proteomes" id="UP000231057">
    <property type="component" value="Chromosome"/>
</dbReference>
<comment type="function">
    <text evidence="10 12">F(1)F(0) ATP synthase produces ATP from ADP in the presence of a proton or sodium gradient. F-type ATPases consist of two structural domains, F(1) containing the extramembraneous catalytic core and F(0) containing the membrane proton channel, linked together by a central stalk and a peripheral stalk. During catalysis, ATP synthesis in the catalytic domain of F(1) is coupled via a rotary mechanism of the central stalk subunits to proton translocation.</text>
</comment>
<protein>
    <recommendedName>
        <fullName evidence="12">ATP synthase subunit b'</fullName>
    </recommendedName>
    <alternativeName>
        <fullName evidence="12">ATP synthase F(0) sector subunit b'</fullName>
    </alternativeName>
    <alternativeName>
        <fullName evidence="12">ATPase subunit II</fullName>
    </alternativeName>
    <alternativeName>
        <fullName evidence="12">F-type ATPase subunit b'</fullName>
        <shortName evidence="12">F-ATPase subunit b'</shortName>
    </alternativeName>
</protein>
<keyword evidence="16" id="KW-1185">Reference proteome</keyword>
<dbReference type="Pfam" id="PF00430">
    <property type="entry name" value="ATP-synt_B"/>
    <property type="match status" value="1"/>
</dbReference>
<dbReference type="AlphaFoldDB" id="A0A2D2Q4M5"/>
<dbReference type="NCBIfam" id="NF005607">
    <property type="entry name" value="PRK07353.1"/>
    <property type="match status" value="1"/>
</dbReference>
<dbReference type="GO" id="GO:0031676">
    <property type="term" value="C:plasma membrane-derived thylakoid membrane"/>
    <property type="evidence" value="ECO:0007669"/>
    <property type="project" value="UniProtKB-SubCell"/>
</dbReference>
<comment type="similarity">
    <text evidence="1 12 13">Belongs to the ATPase B chain family.</text>
</comment>